<dbReference type="OrthoDB" id="5426493at2"/>
<gene>
    <name evidence="2" type="ORF">SAMN05216233_1326</name>
</gene>
<proteinExistence type="predicted"/>
<evidence type="ECO:0000313" key="3">
    <source>
        <dbReference type="Proteomes" id="UP000198870"/>
    </source>
</evidence>
<dbReference type="Pfam" id="PF20941">
    <property type="entry name" value="DUF6848"/>
    <property type="match status" value="1"/>
</dbReference>
<sequence length="110" mass="11897">MTTENPNTTAPEASTSYEGYTLMEHTFNDRFAGKEVTIRHHFKRPNRPQISRAQKGAGKDAMKAFGNFVTEIVHPDEKEALAANIKTYPGLAATFGNAIMGAVGVGDLGN</sequence>
<dbReference type="InterPro" id="IPR049294">
    <property type="entry name" value="DUF6848"/>
</dbReference>
<feature type="domain" description="DUF6848" evidence="1">
    <location>
        <begin position="30"/>
        <end position="108"/>
    </location>
</feature>
<organism evidence="2 3">
    <name type="scientific">Desulfoluna spongiiphila</name>
    <dbReference type="NCBI Taxonomy" id="419481"/>
    <lineage>
        <taxon>Bacteria</taxon>
        <taxon>Pseudomonadati</taxon>
        <taxon>Thermodesulfobacteriota</taxon>
        <taxon>Desulfobacteria</taxon>
        <taxon>Desulfobacterales</taxon>
        <taxon>Desulfolunaceae</taxon>
        <taxon>Desulfoluna</taxon>
    </lineage>
</organism>
<protein>
    <recommendedName>
        <fullName evidence="1">DUF6848 domain-containing protein</fullName>
    </recommendedName>
</protein>
<dbReference type="AlphaFoldDB" id="A0A1G5JIN7"/>
<dbReference type="Gene3D" id="3.30.2220.10">
    <property type="entry name" value="rbstp2171"/>
    <property type="match status" value="1"/>
</dbReference>
<dbReference type="EMBL" id="FMUX01000032">
    <property type="protein sequence ID" value="SCY88216.1"/>
    <property type="molecule type" value="Genomic_DNA"/>
</dbReference>
<evidence type="ECO:0000259" key="1">
    <source>
        <dbReference type="Pfam" id="PF20941"/>
    </source>
</evidence>
<dbReference type="RefSeq" id="WP_092215606.1">
    <property type="nucleotide sequence ID" value="NZ_FMUX01000032.1"/>
</dbReference>
<accession>A0A1G5JIN7</accession>
<dbReference type="STRING" id="419481.SAMN05216233_1326"/>
<dbReference type="Proteomes" id="UP000198870">
    <property type="component" value="Unassembled WGS sequence"/>
</dbReference>
<name>A0A1G5JIN7_9BACT</name>
<keyword evidence="3" id="KW-1185">Reference proteome</keyword>
<reference evidence="2 3" key="1">
    <citation type="submission" date="2016-10" db="EMBL/GenBank/DDBJ databases">
        <authorList>
            <person name="de Groot N.N."/>
        </authorList>
    </citation>
    <scope>NUCLEOTIDE SEQUENCE [LARGE SCALE GENOMIC DNA]</scope>
    <source>
        <strain evidence="2 3">AA1</strain>
    </source>
</reference>
<evidence type="ECO:0000313" key="2">
    <source>
        <dbReference type="EMBL" id="SCY88216.1"/>
    </source>
</evidence>